<accession>A0ACB9MSH7</accession>
<dbReference type="Proteomes" id="UP001057402">
    <property type="component" value="Chromosome 9"/>
</dbReference>
<evidence type="ECO:0000313" key="2">
    <source>
        <dbReference type="Proteomes" id="UP001057402"/>
    </source>
</evidence>
<dbReference type="EMBL" id="CM042888">
    <property type="protein sequence ID" value="KAI4326597.1"/>
    <property type="molecule type" value="Genomic_DNA"/>
</dbReference>
<proteinExistence type="predicted"/>
<reference evidence="2" key="1">
    <citation type="journal article" date="2023" name="Front. Plant Sci.">
        <title>Chromosomal-level genome assembly of Melastoma candidum provides insights into trichome evolution.</title>
        <authorList>
            <person name="Zhong Y."/>
            <person name="Wu W."/>
            <person name="Sun C."/>
            <person name="Zou P."/>
            <person name="Liu Y."/>
            <person name="Dai S."/>
            <person name="Zhou R."/>
        </authorList>
    </citation>
    <scope>NUCLEOTIDE SEQUENCE [LARGE SCALE GENOMIC DNA]</scope>
</reference>
<keyword evidence="2" id="KW-1185">Reference proteome</keyword>
<organism evidence="1 2">
    <name type="scientific">Melastoma candidum</name>
    <dbReference type="NCBI Taxonomy" id="119954"/>
    <lineage>
        <taxon>Eukaryota</taxon>
        <taxon>Viridiplantae</taxon>
        <taxon>Streptophyta</taxon>
        <taxon>Embryophyta</taxon>
        <taxon>Tracheophyta</taxon>
        <taxon>Spermatophyta</taxon>
        <taxon>Magnoliopsida</taxon>
        <taxon>eudicotyledons</taxon>
        <taxon>Gunneridae</taxon>
        <taxon>Pentapetalae</taxon>
        <taxon>rosids</taxon>
        <taxon>malvids</taxon>
        <taxon>Myrtales</taxon>
        <taxon>Melastomataceae</taxon>
        <taxon>Melastomatoideae</taxon>
        <taxon>Melastomateae</taxon>
        <taxon>Melastoma</taxon>
    </lineage>
</organism>
<name>A0ACB9MSH7_9MYRT</name>
<sequence length="483" mass="54338">MVHKRAFEEEELGHSYKLPKQDPCDRQSFLPDISSLEDAKQGSDISVDGGLTKGELVYNEKFLSRERDVKPSPGKDDDPDISLPGNHSFSSGGTSSTSEEDLWIEAPFNTCYFPEYFYPERPVTTLTRRKEDIYSVLLECPPRKKVPIGPLYQADIPPLKGIDSDSNSVISPGTSEEDDGEVLPAGTSVIPLRSAASPEEVVIKLGHGRTDCSCLDEGSIRCVRQHVVEARDKLKILLGLQVFEELGFSDMGEPVAEKWTEEEENLFHEVIFSNPSSMGRKFWNGLSHAFPSRTKAEIVSYYFNVFMLRKRAEQNRFDPMNVDSDNDEWQANEEEDEDSIVESPIYQLHPLERSQDHSDEFGDNNLVDETCVEDEYTSPLSSHIRRIDDSQADGDFEWRDKSWDERSYHGTQDDSCMSFDNGATGQGLQVKYNDSVCDGDVPDVVLASRLRNKDDLMPTFSVIKEVFMDELSDCQCGGEKGAG</sequence>
<gene>
    <name evidence="1" type="ORF">MLD38_031894</name>
</gene>
<protein>
    <submittedName>
        <fullName evidence="1">Uncharacterized protein</fullName>
    </submittedName>
</protein>
<evidence type="ECO:0000313" key="1">
    <source>
        <dbReference type="EMBL" id="KAI4326597.1"/>
    </source>
</evidence>
<comment type="caution">
    <text evidence="1">The sequence shown here is derived from an EMBL/GenBank/DDBJ whole genome shotgun (WGS) entry which is preliminary data.</text>
</comment>